<dbReference type="CDD" id="cd06342">
    <property type="entry name" value="PBP1_ABC_LIVBP-like"/>
    <property type="match status" value="1"/>
</dbReference>
<dbReference type="GO" id="GO:0006865">
    <property type="term" value="P:amino acid transport"/>
    <property type="evidence" value="ECO:0007669"/>
    <property type="project" value="UniProtKB-KW"/>
</dbReference>
<dbReference type="PANTHER" id="PTHR47151:SF2">
    <property type="entry name" value="AMINO ACID BINDING PROTEIN"/>
    <property type="match status" value="1"/>
</dbReference>
<dbReference type="InterPro" id="IPR000709">
    <property type="entry name" value="Leu_Ile_Val-bd"/>
</dbReference>
<evidence type="ECO:0000256" key="5">
    <source>
        <dbReference type="SAM" id="SignalP"/>
    </source>
</evidence>
<evidence type="ECO:0000256" key="3">
    <source>
        <dbReference type="ARBA" id="ARBA00022729"/>
    </source>
</evidence>
<protein>
    <submittedName>
        <fullName evidence="7">Leu/Ile/Val-binding protein homolog 1</fullName>
    </submittedName>
</protein>
<dbReference type="Proteomes" id="UP000245698">
    <property type="component" value="Unassembled WGS sequence"/>
</dbReference>
<dbReference type="InterPro" id="IPR028081">
    <property type="entry name" value="Leu-bd"/>
</dbReference>
<dbReference type="InterPro" id="IPR028082">
    <property type="entry name" value="Peripla_BP_I"/>
</dbReference>
<keyword evidence="8" id="KW-1185">Reference proteome</keyword>
<feature type="chain" id="PRO_5017640235" evidence="5">
    <location>
        <begin position="30"/>
        <end position="372"/>
    </location>
</feature>
<dbReference type="EMBL" id="FUIG01000018">
    <property type="protein sequence ID" value="SJM29952.1"/>
    <property type="molecule type" value="Genomic_DNA"/>
</dbReference>
<reference evidence="8" key="1">
    <citation type="submission" date="2016-12" db="EMBL/GenBank/DDBJ databases">
        <authorList>
            <person name="Brunel B."/>
        </authorList>
    </citation>
    <scope>NUCLEOTIDE SEQUENCE [LARGE SCALE GENOMIC DNA]</scope>
</reference>
<keyword evidence="4" id="KW-0029">Amino-acid transport</keyword>
<evidence type="ECO:0000313" key="7">
    <source>
        <dbReference type="EMBL" id="SJM29952.1"/>
    </source>
</evidence>
<evidence type="ECO:0000256" key="2">
    <source>
        <dbReference type="ARBA" id="ARBA00022448"/>
    </source>
</evidence>
<gene>
    <name evidence="7" type="ORF">BQ8482_120007</name>
</gene>
<dbReference type="Pfam" id="PF13458">
    <property type="entry name" value="Peripla_BP_6"/>
    <property type="match status" value="1"/>
</dbReference>
<feature type="domain" description="Leucine-binding protein" evidence="6">
    <location>
        <begin position="30"/>
        <end position="359"/>
    </location>
</feature>
<dbReference type="RefSeq" id="WP_374120276.1">
    <property type="nucleotide sequence ID" value="NZ_FUIG01000018.1"/>
</dbReference>
<keyword evidence="3 5" id="KW-0732">Signal</keyword>
<keyword evidence="2" id="KW-0813">Transport</keyword>
<feature type="signal peptide" evidence="5">
    <location>
        <begin position="1"/>
        <end position="29"/>
    </location>
</feature>
<accession>A0A2P9AFN2</accession>
<dbReference type="PANTHER" id="PTHR47151">
    <property type="entry name" value="LEU/ILE/VAL-BINDING ABC TRANSPORTER SUBUNIT"/>
    <property type="match status" value="1"/>
</dbReference>
<sequence>MKALTMARLLIRLFGVVALMTLNSVAARAEIAIAVAGPMTGQNIFRGEQIQQGAQLAVADLNAKGGVLGQRVQLLVGDDACDPEQAVAVARKLATDGVVFVAGHVCSHSSIPASKVYEEEGILMISPASTNPKLTDEGGANVFRVCGRDDQQGLVAGNYLADVWADKSIAILHDNSVYGKGLADETRKQLHKRGVKEAMYASYMPGKSDYAELVSGMRAVAIDVMYFGGYGADAGLILREANNQDFEVQLVGGDSLTTEEFWMVAGPAGEGTLMTFGADPRMNPEAAEVVDQFRAQNFEPGGYTLHTYAAVQAWTQAAEIAGSLDLMAVIKALRTHRFHTVLGEISFDQNGDVTAPGYVWYRWTKGEYVPAK</sequence>
<dbReference type="PRINTS" id="PR00337">
    <property type="entry name" value="LEUILEVALBP"/>
</dbReference>
<proteinExistence type="inferred from homology"/>
<dbReference type="Gene3D" id="3.40.50.2300">
    <property type="match status" value="2"/>
</dbReference>
<comment type="similarity">
    <text evidence="1">Belongs to the leucine-binding protein family.</text>
</comment>
<evidence type="ECO:0000256" key="1">
    <source>
        <dbReference type="ARBA" id="ARBA00010062"/>
    </source>
</evidence>
<dbReference type="AlphaFoldDB" id="A0A2P9AFN2"/>
<evidence type="ECO:0000259" key="6">
    <source>
        <dbReference type="Pfam" id="PF13458"/>
    </source>
</evidence>
<name>A0A2P9AFN2_9HYPH</name>
<evidence type="ECO:0000313" key="8">
    <source>
        <dbReference type="Proteomes" id="UP000245698"/>
    </source>
</evidence>
<organism evidence="7 8">
    <name type="scientific">Mesorhizobium delmotii</name>
    <dbReference type="NCBI Taxonomy" id="1631247"/>
    <lineage>
        <taxon>Bacteria</taxon>
        <taxon>Pseudomonadati</taxon>
        <taxon>Pseudomonadota</taxon>
        <taxon>Alphaproteobacteria</taxon>
        <taxon>Hyphomicrobiales</taxon>
        <taxon>Phyllobacteriaceae</taxon>
        <taxon>Mesorhizobium</taxon>
    </lineage>
</organism>
<evidence type="ECO:0000256" key="4">
    <source>
        <dbReference type="ARBA" id="ARBA00022970"/>
    </source>
</evidence>
<dbReference type="SUPFAM" id="SSF53822">
    <property type="entry name" value="Periplasmic binding protein-like I"/>
    <property type="match status" value="1"/>
</dbReference>